<gene>
    <name evidence="2" type="ORF">K443DRAFT_832</name>
</gene>
<accession>A0A0C9YFH3</accession>
<feature type="region of interest" description="Disordered" evidence="1">
    <location>
        <begin position="37"/>
        <end position="178"/>
    </location>
</feature>
<feature type="region of interest" description="Disordered" evidence="1">
    <location>
        <begin position="337"/>
        <end position="398"/>
    </location>
</feature>
<feature type="region of interest" description="Disordered" evidence="1">
    <location>
        <begin position="1"/>
        <end position="24"/>
    </location>
</feature>
<dbReference type="OrthoDB" id="3238644at2759"/>
<reference evidence="3" key="2">
    <citation type="submission" date="2015-01" db="EMBL/GenBank/DDBJ databases">
        <title>Evolutionary Origins and Diversification of the Mycorrhizal Mutualists.</title>
        <authorList>
            <consortium name="DOE Joint Genome Institute"/>
            <consortium name="Mycorrhizal Genomics Consortium"/>
            <person name="Kohler A."/>
            <person name="Kuo A."/>
            <person name="Nagy L.G."/>
            <person name="Floudas D."/>
            <person name="Copeland A."/>
            <person name="Barry K.W."/>
            <person name="Cichocki N."/>
            <person name="Veneault-Fourrey C."/>
            <person name="LaButti K."/>
            <person name="Lindquist E.A."/>
            <person name="Lipzen A."/>
            <person name="Lundell T."/>
            <person name="Morin E."/>
            <person name="Murat C."/>
            <person name="Riley R."/>
            <person name="Ohm R."/>
            <person name="Sun H."/>
            <person name="Tunlid A."/>
            <person name="Henrissat B."/>
            <person name="Grigoriev I.V."/>
            <person name="Hibbett D.S."/>
            <person name="Martin F."/>
        </authorList>
    </citation>
    <scope>NUCLEOTIDE SEQUENCE [LARGE SCALE GENOMIC DNA]</scope>
    <source>
        <strain evidence="3">LaAM-08-1</strain>
    </source>
</reference>
<evidence type="ECO:0000256" key="1">
    <source>
        <dbReference type="SAM" id="MobiDB-lite"/>
    </source>
</evidence>
<feature type="compositionally biased region" description="Low complexity" evidence="1">
    <location>
        <begin position="353"/>
        <end position="367"/>
    </location>
</feature>
<dbReference type="Proteomes" id="UP000054477">
    <property type="component" value="Unassembled WGS sequence"/>
</dbReference>
<feature type="compositionally biased region" description="Pro residues" evidence="1">
    <location>
        <begin position="567"/>
        <end position="578"/>
    </location>
</feature>
<dbReference type="AlphaFoldDB" id="A0A0C9YFH3"/>
<name>A0A0C9YFH3_9AGAR</name>
<feature type="region of interest" description="Disordered" evidence="1">
    <location>
        <begin position="541"/>
        <end position="578"/>
    </location>
</feature>
<feature type="compositionally biased region" description="Basic residues" evidence="1">
    <location>
        <begin position="166"/>
        <end position="175"/>
    </location>
</feature>
<keyword evidence="3" id="KW-1185">Reference proteome</keyword>
<feature type="compositionally biased region" description="Pro residues" evidence="1">
    <location>
        <begin position="343"/>
        <end position="352"/>
    </location>
</feature>
<dbReference type="EMBL" id="KN838539">
    <property type="protein sequence ID" value="KIK09152.1"/>
    <property type="molecule type" value="Genomic_DNA"/>
</dbReference>
<evidence type="ECO:0000313" key="3">
    <source>
        <dbReference type="Proteomes" id="UP000054477"/>
    </source>
</evidence>
<feature type="compositionally biased region" description="Basic and acidic residues" evidence="1">
    <location>
        <begin position="65"/>
        <end position="77"/>
    </location>
</feature>
<evidence type="ECO:0000313" key="2">
    <source>
        <dbReference type="EMBL" id="KIK09152.1"/>
    </source>
</evidence>
<dbReference type="STRING" id="1095629.A0A0C9YFH3"/>
<protein>
    <submittedName>
        <fullName evidence="2">Uncharacterized protein</fullName>
    </submittedName>
</protein>
<sequence>MRQTGPPPQNNVASSSGKLRKRRWTREELLRNLELLGDLAAPLPYTLPPSPPASRSSSPVPGYKRKAESSSDPDTVKRPRANSFSDRQHRQPPPQQSHHSHHQLPQQPHHPHPTQPPSSHLRAPAYTSAHPSRPEPCEDGEVREEPIASSSASASSHGPATNVPIRRPRKGKPPLRHFDNLHDKYHSAGRMLKYSGDARFWSTYSATHREYRPLPDPPPPGSSYHKHGGLIARLELVDALVCFTYSMWNRDYSRRSCNSDTWGTIEAFLGWCKQKWQAEEGISDAEKAFLGLIWMIESCIQGRKVVYSMRQSVEADVNHLVDRVKAKIATAAEIALKTGPSPKSQPTPPMLPSPASIAAPNSANSTPTNRDNDTPNAPSGRPDAAPAQPATAHPRFSGPTLVPYPLIPEFLTKGPDPIPEHVMVAMAAVTDPVGPVFVQDMKDVTHRLTSAGYCMTNGQATLNLPVLKRCFPTTFARIIHTSLLPTEEHEPDFEDEEGELFWPGQIITGECLGWLCLMGKAMILEFGKAYDYKGLKGVVPKPEQAEAGSTGPPPQAQHRSNVTPPQGHHPPPSLAYKW</sequence>
<organism evidence="2 3">
    <name type="scientific">Laccaria amethystina LaAM-08-1</name>
    <dbReference type="NCBI Taxonomy" id="1095629"/>
    <lineage>
        <taxon>Eukaryota</taxon>
        <taxon>Fungi</taxon>
        <taxon>Dikarya</taxon>
        <taxon>Basidiomycota</taxon>
        <taxon>Agaricomycotina</taxon>
        <taxon>Agaricomycetes</taxon>
        <taxon>Agaricomycetidae</taxon>
        <taxon>Agaricales</taxon>
        <taxon>Agaricineae</taxon>
        <taxon>Hydnangiaceae</taxon>
        <taxon>Laccaria</taxon>
    </lineage>
</organism>
<dbReference type="HOGENOM" id="CLU_510926_0_0_1"/>
<reference evidence="2 3" key="1">
    <citation type="submission" date="2014-04" db="EMBL/GenBank/DDBJ databases">
        <authorList>
            <consortium name="DOE Joint Genome Institute"/>
            <person name="Kuo A."/>
            <person name="Kohler A."/>
            <person name="Nagy L.G."/>
            <person name="Floudas D."/>
            <person name="Copeland A."/>
            <person name="Barry K.W."/>
            <person name="Cichocki N."/>
            <person name="Veneault-Fourrey C."/>
            <person name="LaButti K."/>
            <person name="Lindquist E.A."/>
            <person name="Lipzen A."/>
            <person name="Lundell T."/>
            <person name="Morin E."/>
            <person name="Murat C."/>
            <person name="Sun H."/>
            <person name="Tunlid A."/>
            <person name="Henrissat B."/>
            <person name="Grigoriev I.V."/>
            <person name="Hibbett D.S."/>
            <person name="Martin F."/>
            <person name="Nordberg H.P."/>
            <person name="Cantor M.N."/>
            <person name="Hua S.X."/>
        </authorList>
    </citation>
    <scope>NUCLEOTIDE SEQUENCE [LARGE SCALE GENOMIC DNA]</scope>
    <source>
        <strain evidence="2 3">LaAM-08-1</strain>
    </source>
</reference>
<proteinExistence type="predicted"/>